<dbReference type="InParanoid" id="A0A7X0JWT1"/>
<organism evidence="2 3">
    <name type="scientific">Pseudoteredinibacter isoporae</name>
    <dbReference type="NCBI Taxonomy" id="570281"/>
    <lineage>
        <taxon>Bacteria</taxon>
        <taxon>Pseudomonadati</taxon>
        <taxon>Pseudomonadota</taxon>
        <taxon>Gammaproteobacteria</taxon>
        <taxon>Cellvibrionales</taxon>
        <taxon>Cellvibrionaceae</taxon>
        <taxon>Pseudoteredinibacter</taxon>
    </lineage>
</organism>
<proteinExistence type="predicted"/>
<keyword evidence="3" id="KW-1185">Reference proteome</keyword>
<keyword evidence="1" id="KW-0812">Transmembrane</keyword>
<feature type="transmembrane region" description="Helical" evidence="1">
    <location>
        <begin position="41"/>
        <end position="68"/>
    </location>
</feature>
<accession>A0A7X0JWT1</accession>
<protein>
    <submittedName>
        <fullName evidence="2">Uncharacterized protein</fullName>
    </submittedName>
</protein>
<dbReference type="EMBL" id="JACHHT010000002">
    <property type="protein sequence ID" value="MBB6522866.1"/>
    <property type="molecule type" value="Genomic_DNA"/>
</dbReference>
<reference evidence="2 3" key="1">
    <citation type="submission" date="2020-08" db="EMBL/GenBank/DDBJ databases">
        <title>Genomic Encyclopedia of Type Strains, Phase IV (KMG-IV): sequencing the most valuable type-strain genomes for metagenomic binning, comparative biology and taxonomic classification.</title>
        <authorList>
            <person name="Goeker M."/>
        </authorList>
    </citation>
    <scope>NUCLEOTIDE SEQUENCE [LARGE SCALE GENOMIC DNA]</scope>
    <source>
        <strain evidence="2 3">DSM 22368</strain>
    </source>
</reference>
<dbReference type="AlphaFoldDB" id="A0A7X0JWT1"/>
<evidence type="ECO:0000313" key="3">
    <source>
        <dbReference type="Proteomes" id="UP000528457"/>
    </source>
</evidence>
<evidence type="ECO:0000313" key="2">
    <source>
        <dbReference type="EMBL" id="MBB6522866.1"/>
    </source>
</evidence>
<feature type="transmembrane region" description="Helical" evidence="1">
    <location>
        <begin position="88"/>
        <end position="107"/>
    </location>
</feature>
<keyword evidence="1" id="KW-0472">Membrane</keyword>
<dbReference type="Proteomes" id="UP000528457">
    <property type="component" value="Unassembled WGS sequence"/>
</dbReference>
<dbReference type="RefSeq" id="WP_166845065.1">
    <property type="nucleotide sequence ID" value="NZ_JAAONY010000002.1"/>
</dbReference>
<name>A0A7X0JWT1_9GAMM</name>
<gene>
    <name evidence="2" type="ORF">HNR48_003151</name>
</gene>
<sequence length="131" mass="13985">MLLVRLVLLVLSLGFVGYGVFAMLAAELIVPTFSGVENGRFVQITGLTALFSGACLASLGAMLAANMFAALSRHPLREMRWQAASNSALWLALTAFVFALLSAVMGWESIYSGFIAASEPVDIYLHPSAIE</sequence>
<evidence type="ECO:0000256" key="1">
    <source>
        <dbReference type="SAM" id="Phobius"/>
    </source>
</evidence>
<keyword evidence="1" id="KW-1133">Transmembrane helix</keyword>
<comment type="caution">
    <text evidence="2">The sequence shown here is derived from an EMBL/GenBank/DDBJ whole genome shotgun (WGS) entry which is preliminary data.</text>
</comment>